<keyword evidence="1" id="KW-0732">Signal</keyword>
<dbReference type="OrthoDB" id="2349272at2759"/>
<sequence length="209" mass="23136">MKFLSLSAAALLGFANLSLAGPLYAAPIIEHAAPKSVKCDPKNEECRTAKQAAPHIVQGLFDHGIYDVKEMAAVISLMAFESGDFQYKRNKFPGRPGQGTANMQMPQWNLLYAQSIPELKSKWGDVKTIEGMTNETLNALLDDVVDDKYNFASGPWFLTTQCEPKVRVALRKDIDAGFKEYMDCVDVKIDEGRLKALNLAKEAFGLKKC</sequence>
<gene>
    <name evidence="2" type="ORF">CEP54_004050</name>
</gene>
<accession>A0A428QKP9</accession>
<dbReference type="STRING" id="1325734.A0A428QKP9"/>
<protein>
    <submittedName>
        <fullName evidence="2">Uncharacterized protein</fullName>
    </submittedName>
</protein>
<comment type="caution">
    <text evidence="2">The sequence shown here is derived from an EMBL/GenBank/DDBJ whole genome shotgun (WGS) entry which is preliminary data.</text>
</comment>
<dbReference type="AlphaFoldDB" id="A0A428QKP9"/>
<feature type="chain" id="PRO_5019388878" evidence="1">
    <location>
        <begin position="21"/>
        <end position="209"/>
    </location>
</feature>
<keyword evidence="3" id="KW-1185">Reference proteome</keyword>
<evidence type="ECO:0000313" key="2">
    <source>
        <dbReference type="EMBL" id="RSL65856.1"/>
    </source>
</evidence>
<dbReference type="Proteomes" id="UP000288168">
    <property type="component" value="Unassembled WGS sequence"/>
</dbReference>
<evidence type="ECO:0000313" key="3">
    <source>
        <dbReference type="Proteomes" id="UP000288168"/>
    </source>
</evidence>
<organism evidence="2 3">
    <name type="scientific">Fusarium duplospermum</name>
    <dbReference type="NCBI Taxonomy" id="1325734"/>
    <lineage>
        <taxon>Eukaryota</taxon>
        <taxon>Fungi</taxon>
        <taxon>Dikarya</taxon>
        <taxon>Ascomycota</taxon>
        <taxon>Pezizomycotina</taxon>
        <taxon>Sordariomycetes</taxon>
        <taxon>Hypocreomycetidae</taxon>
        <taxon>Hypocreales</taxon>
        <taxon>Nectriaceae</taxon>
        <taxon>Fusarium</taxon>
        <taxon>Fusarium solani species complex</taxon>
    </lineage>
</organism>
<proteinExistence type="predicted"/>
<feature type="signal peptide" evidence="1">
    <location>
        <begin position="1"/>
        <end position="20"/>
    </location>
</feature>
<dbReference type="EMBL" id="NKCI01000027">
    <property type="protein sequence ID" value="RSL65856.1"/>
    <property type="molecule type" value="Genomic_DNA"/>
</dbReference>
<reference evidence="2 3" key="1">
    <citation type="submission" date="2017-06" db="EMBL/GenBank/DDBJ databases">
        <title>Comparative genomic analysis of Ambrosia Fusariam Clade fungi.</title>
        <authorList>
            <person name="Stajich J.E."/>
            <person name="Carrillo J."/>
            <person name="Kijimoto T."/>
            <person name="Eskalen A."/>
            <person name="O'Donnell K."/>
            <person name="Kasson M."/>
        </authorList>
    </citation>
    <scope>NUCLEOTIDE SEQUENCE [LARGE SCALE GENOMIC DNA]</scope>
    <source>
        <strain evidence="2 3">NRRL62584</strain>
    </source>
</reference>
<name>A0A428QKP9_9HYPO</name>
<evidence type="ECO:0000256" key="1">
    <source>
        <dbReference type="SAM" id="SignalP"/>
    </source>
</evidence>